<proteinExistence type="predicted"/>
<feature type="transmembrane region" description="Helical" evidence="2">
    <location>
        <begin position="6"/>
        <end position="27"/>
    </location>
</feature>
<protein>
    <submittedName>
        <fullName evidence="3">Uncharacterized protein</fullName>
    </submittedName>
</protein>
<organism evidence="3 4">
    <name type="scientific">Solirubrobacter phytolaccae</name>
    <dbReference type="NCBI Taxonomy" id="1404360"/>
    <lineage>
        <taxon>Bacteria</taxon>
        <taxon>Bacillati</taxon>
        <taxon>Actinomycetota</taxon>
        <taxon>Thermoleophilia</taxon>
        <taxon>Solirubrobacterales</taxon>
        <taxon>Solirubrobacteraceae</taxon>
        <taxon>Solirubrobacter</taxon>
    </lineage>
</organism>
<evidence type="ECO:0000313" key="3">
    <source>
        <dbReference type="EMBL" id="MDA0185174.1"/>
    </source>
</evidence>
<keyword evidence="2" id="KW-0472">Membrane</keyword>
<dbReference type="RefSeq" id="WP_270029661.1">
    <property type="nucleotide sequence ID" value="NZ_JAPDDP010000101.1"/>
</dbReference>
<keyword evidence="2" id="KW-0812">Transmembrane</keyword>
<keyword evidence="2" id="KW-1133">Transmembrane helix</keyword>
<feature type="region of interest" description="Disordered" evidence="1">
    <location>
        <begin position="30"/>
        <end position="50"/>
    </location>
</feature>
<keyword evidence="4" id="KW-1185">Reference proteome</keyword>
<evidence type="ECO:0000313" key="4">
    <source>
        <dbReference type="Proteomes" id="UP001147653"/>
    </source>
</evidence>
<reference evidence="3" key="1">
    <citation type="submission" date="2022-10" db="EMBL/GenBank/DDBJ databases">
        <title>The WGS of Solirubrobacter phytolaccae KCTC 29190.</title>
        <authorList>
            <person name="Jiang Z."/>
        </authorList>
    </citation>
    <scope>NUCLEOTIDE SEQUENCE</scope>
    <source>
        <strain evidence="3">KCTC 29190</strain>
    </source>
</reference>
<evidence type="ECO:0000256" key="2">
    <source>
        <dbReference type="SAM" id="Phobius"/>
    </source>
</evidence>
<name>A0A9X3NFF2_9ACTN</name>
<accession>A0A9X3NFF2</accession>
<evidence type="ECO:0000256" key="1">
    <source>
        <dbReference type="SAM" id="MobiDB-lite"/>
    </source>
</evidence>
<dbReference type="Proteomes" id="UP001147653">
    <property type="component" value="Unassembled WGS sequence"/>
</dbReference>
<comment type="caution">
    <text evidence="3">The sequence shown here is derived from an EMBL/GenBank/DDBJ whole genome shotgun (WGS) entry which is preliminary data.</text>
</comment>
<dbReference type="AlphaFoldDB" id="A0A9X3NFF2"/>
<sequence>MHFTPAIVVGLVVCMAIGVIPAIRILIAQRPRPNGGDEGDEPHLSRAPYLRPGPDEPAWWPEFEREFAGYVSLNDTSTAQDI</sequence>
<dbReference type="EMBL" id="JAPDDP010000101">
    <property type="protein sequence ID" value="MDA0185174.1"/>
    <property type="molecule type" value="Genomic_DNA"/>
</dbReference>
<gene>
    <name evidence="3" type="ORF">OJ997_33020</name>
</gene>